<evidence type="ECO:0000256" key="1">
    <source>
        <dbReference type="SAM" id="MobiDB-lite"/>
    </source>
</evidence>
<evidence type="ECO:0000256" key="2">
    <source>
        <dbReference type="SAM" id="Phobius"/>
    </source>
</evidence>
<protein>
    <submittedName>
        <fullName evidence="3">Uncharacterized protein</fullName>
    </submittedName>
</protein>
<dbReference type="Proteomes" id="UP001500655">
    <property type="component" value="Unassembled WGS sequence"/>
</dbReference>
<name>A0ABN2K4F4_9ACTN</name>
<feature type="transmembrane region" description="Helical" evidence="2">
    <location>
        <begin position="12"/>
        <end position="37"/>
    </location>
</feature>
<evidence type="ECO:0000313" key="4">
    <source>
        <dbReference type="Proteomes" id="UP001500655"/>
    </source>
</evidence>
<dbReference type="EMBL" id="BAAALS010000007">
    <property type="protein sequence ID" value="GAA1748115.1"/>
    <property type="molecule type" value="Genomic_DNA"/>
</dbReference>
<reference evidence="4" key="1">
    <citation type="journal article" date="2019" name="Int. J. Syst. Evol. Microbiol.">
        <title>The Global Catalogue of Microorganisms (GCM) 10K type strain sequencing project: providing services to taxonomists for standard genome sequencing and annotation.</title>
        <authorList>
            <consortium name="The Broad Institute Genomics Platform"/>
            <consortium name="The Broad Institute Genome Sequencing Center for Infectious Disease"/>
            <person name="Wu L."/>
            <person name="Ma J."/>
        </authorList>
    </citation>
    <scope>NUCLEOTIDE SEQUENCE [LARGE SCALE GENOMIC DNA]</scope>
    <source>
        <strain evidence="4">JCM 13249</strain>
    </source>
</reference>
<proteinExistence type="predicted"/>
<keyword evidence="2" id="KW-0812">Transmembrane</keyword>
<sequence length="232" mass="23587">MSNTVQSPKPRPTVVTAAVGLLYAAAGILFLLGIISISNAGTMSDVYEEAYRGTSAESAGGTIGTASSWGSGALYIVFAIVMLVLAIFVGRGKQPARITTWVVAGLVALCCGCGGILGAASGSLTDSLTSGAEPAPGQPDPAELQRLLDDRLPSWYTPATTTLAILLTLACLAVVILLALPAAHPYFRKEPEVWLPPTNWPPAPGTPGYPGTPGAPGTPGTDPNQPPAPPTA</sequence>
<accession>A0ABN2K4F4</accession>
<keyword evidence="4" id="KW-1185">Reference proteome</keyword>
<feature type="transmembrane region" description="Helical" evidence="2">
    <location>
        <begin position="101"/>
        <end position="120"/>
    </location>
</feature>
<feature type="transmembrane region" description="Helical" evidence="2">
    <location>
        <begin position="72"/>
        <end position="89"/>
    </location>
</feature>
<keyword evidence="2" id="KW-1133">Transmembrane helix</keyword>
<dbReference type="RefSeq" id="WP_344079045.1">
    <property type="nucleotide sequence ID" value="NZ_BAAALS010000007.1"/>
</dbReference>
<feature type="compositionally biased region" description="Pro residues" evidence="1">
    <location>
        <begin position="198"/>
        <end position="207"/>
    </location>
</feature>
<evidence type="ECO:0000313" key="3">
    <source>
        <dbReference type="EMBL" id="GAA1748115.1"/>
    </source>
</evidence>
<gene>
    <name evidence="3" type="ORF">GCM10009681_19170</name>
</gene>
<feature type="transmembrane region" description="Helical" evidence="2">
    <location>
        <begin position="155"/>
        <end position="180"/>
    </location>
</feature>
<comment type="caution">
    <text evidence="3">The sequence shown here is derived from an EMBL/GenBank/DDBJ whole genome shotgun (WGS) entry which is preliminary data.</text>
</comment>
<organism evidence="3 4">
    <name type="scientific">Luedemannella helvata</name>
    <dbReference type="NCBI Taxonomy" id="349315"/>
    <lineage>
        <taxon>Bacteria</taxon>
        <taxon>Bacillati</taxon>
        <taxon>Actinomycetota</taxon>
        <taxon>Actinomycetes</taxon>
        <taxon>Micromonosporales</taxon>
        <taxon>Micromonosporaceae</taxon>
        <taxon>Luedemannella</taxon>
    </lineage>
</organism>
<keyword evidence="2" id="KW-0472">Membrane</keyword>
<feature type="region of interest" description="Disordered" evidence="1">
    <location>
        <begin position="195"/>
        <end position="232"/>
    </location>
</feature>